<gene>
    <name evidence="2" type="ORF">C5167_008553</name>
</gene>
<organism evidence="2 3">
    <name type="scientific">Papaver somniferum</name>
    <name type="common">Opium poppy</name>
    <dbReference type="NCBI Taxonomy" id="3469"/>
    <lineage>
        <taxon>Eukaryota</taxon>
        <taxon>Viridiplantae</taxon>
        <taxon>Streptophyta</taxon>
        <taxon>Embryophyta</taxon>
        <taxon>Tracheophyta</taxon>
        <taxon>Spermatophyta</taxon>
        <taxon>Magnoliopsida</taxon>
        <taxon>Ranunculales</taxon>
        <taxon>Papaveraceae</taxon>
        <taxon>Papaveroideae</taxon>
        <taxon>Papaver</taxon>
    </lineage>
</organism>
<proteinExistence type="predicted"/>
<dbReference type="Gene3D" id="3.30.830.10">
    <property type="entry name" value="Metalloenzyme, LuxS/M16 peptidase-like"/>
    <property type="match status" value="1"/>
</dbReference>
<dbReference type="EMBL" id="CM010720">
    <property type="protein sequence ID" value="RZC64864.1"/>
    <property type="molecule type" value="Genomic_DNA"/>
</dbReference>
<feature type="domain" description="Peptidase M16 N-terminal" evidence="1">
    <location>
        <begin position="13"/>
        <end position="91"/>
    </location>
</feature>
<dbReference type="InterPro" id="IPR011249">
    <property type="entry name" value="Metalloenz_LuxS/M16"/>
</dbReference>
<reference evidence="2 3" key="1">
    <citation type="journal article" date="2018" name="Science">
        <title>The opium poppy genome and morphinan production.</title>
        <authorList>
            <person name="Guo L."/>
            <person name="Winzer T."/>
            <person name="Yang X."/>
            <person name="Li Y."/>
            <person name="Ning Z."/>
            <person name="He Z."/>
            <person name="Teodor R."/>
            <person name="Lu Y."/>
            <person name="Bowser T.A."/>
            <person name="Graham I.A."/>
            <person name="Ye K."/>
        </authorList>
    </citation>
    <scope>NUCLEOTIDE SEQUENCE [LARGE SCALE GENOMIC DNA]</scope>
    <source>
        <strain evidence="3">cv. HN1</strain>
        <tissue evidence="2">Leaves</tissue>
    </source>
</reference>
<evidence type="ECO:0000259" key="1">
    <source>
        <dbReference type="Pfam" id="PF00675"/>
    </source>
</evidence>
<dbReference type="SUPFAM" id="SSF63411">
    <property type="entry name" value="LuxS/MPP-like metallohydrolase"/>
    <property type="match status" value="1"/>
</dbReference>
<dbReference type="Proteomes" id="UP000316621">
    <property type="component" value="Chromosome 6"/>
</dbReference>
<dbReference type="Gramene" id="RZC64864">
    <property type="protein sequence ID" value="RZC64864"/>
    <property type="gene ID" value="C5167_008553"/>
</dbReference>
<dbReference type="AlphaFoldDB" id="A0A4Y7JUW4"/>
<protein>
    <recommendedName>
        <fullName evidence="1">Peptidase M16 N-terminal domain-containing protein</fullName>
    </recommendedName>
</protein>
<dbReference type="InterPro" id="IPR011765">
    <property type="entry name" value="Pept_M16_N"/>
</dbReference>
<evidence type="ECO:0000313" key="2">
    <source>
        <dbReference type="EMBL" id="RZC64864.1"/>
    </source>
</evidence>
<dbReference type="Pfam" id="PF00675">
    <property type="entry name" value="Peptidase_M16"/>
    <property type="match status" value="1"/>
</dbReference>
<accession>A0A4Y7JUW4</accession>
<evidence type="ECO:0000313" key="3">
    <source>
        <dbReference type="Proteomes" id="UP000316621"/>
    </source>
</evidence>
<dbReference type="GO" id="GO:0046872">
    <property type="term" value="F:metal ion binding"/>
    <property type="evidence" value="ECO:0007669"/>
    <property type="project" value="InterPro"/>
</dbReference>
<keyword evidence="3" id="KW-1185">Reference proteome</keyword>
<sequence length="165" mass="18206">MRAALSLAVKVGATKNYTNHDIVKFLESVGAEFGTCQNATTSADETIYELSVPVDRSELLSQAISVLAEFCSEFQQKIWKKKRGAVLEEYRGTCNANGRMQDARWNLMMKASKGIDGSRVEKVIHIAANKTTVPGGCGCHSSWRHLNGGNPALTIRDYLLEIVLW</sequence>
<name>A0A4Y7JUW4_PAPSO</name>